<keyword evidence="1" id="KW-0805">Transcription regulation</keyword>
<evidence type="ECO:0000259" key="5">
    <source>
        <dbReference type="PROSITE" id="PS50977"/>
    </source>
</evidence>
<keyword evidence="3" id="KW-0804">Transcription</keyword>
<organism evidence="6 7">
    <name type="scientific">Mycolicibacterium moriokaense</name>
    <dbReference type="NCBI Taxonomy" id="39691"/>
    <lineage>
        <taxon>Bacteria</taxon>
        <taxon>Bacillati</taxon>
        <taxon>Actinomycetota</taxon>
        <taxon>Actinomycetes</taxon>
        <taxon>Mycobacteriales</taxon>
        <taxon>Mycobacteriaceae</taxon>
        <taxon>Mycolicibacterium</taxon>
    </lineage>
</organism>
<evidence type="ECO:0000256" key="3">
    <source>
        <dbReference type="ARBA" id="ARBA00023163"/>
    </source>
</evidence>
<dbReference type="PROSITE" id="PS50977">
    <property type="entry name" value="HTH_TETR_2"/>
    <property type="match status" value="2"/>
</dbReference>
<proteinExistence type="predicted"/>
<sequence>MTAGPSERSVARPARGTRPANRRQLIVDAATDLFSRKGYSAVAMGDVAEAVAIGPSALYRHFRGKQDLLAAVVGDALSTLDDAITVAENGRSSDVAAKLAAIVLRHRRVGVLWQREARQLSAGDRVKFRAAVEQIASRFAALIRARRPGLAAVEADLLAWSGLAVATSVSYHSLDLPEPEFTTLLGGLITTVVDAPIHLAPSPSTHRPKTRTLRTQSRREAILTEATKLFAANGFAGVSTEDIGGSVGISGPSVYNHFAAKSDILVAAMFRGDEWLQMDMHRAFAQASDARDGLHRLLGSYCAFVLDNPHLIQVLVSEAGNLPEPERHRTRAAQYAYIAEWVSLVREVHTQWDAVRARIRVQAVQTMMNDIALTPALRTHPGVESALVTIGTELLATADGTRVG</sequence>
<reference evidence="6 7" key="2">
    <citation type="submission" date="2018-06" db="EMBL/GenBank/DDBJ databases">
        <title>Sequencing of bacterial isolates from soil warming experiment in Harvard Forest, Massachusetts, USA.</title>
        <authorList>
            <person name="Deangelis K.PhD."/>
        </authorList>
    </citation>
    <scope>NUCLEOTIDE SEQUENCE [LARGE SCALE GENOMIC DNA]</scope>
    <source>
        <strain evidence="6 7">GAS496</strain>
    </source>
</reference>
<gene>
    <name evidence="6" type="ORF">C8E89_11314</name>
</gene>
<keyword evidence="7" id="KW-1185">Reference proteome</keyword>
<dbReference type="InterPro" id="IPR009057">
    <property type="entry name" value="Homeodomain-like_sf"/>
</dbReference>
<protein>
    <submittedName>
        <fullName evidence="6">TetR family transcriptional regulator</fullName>
    </submittedName>
</protein>
<feature type="domain" description="HTH tetR-type" evidence="5">
    <location>
        <begin position="216"/>
        <end position="276"/>
    </location>
</feature>
<evidence type="ECO:0000256" key="2">
    <source>
        <dbReference type="ARBA" id="ARBA00023125"/>
    </source>
</evidence>
<dbReference type="PANTHER" id="PTHR30055">
    <property type="entry name" value="HTH-TYPE TRANSCRIPTIONAL REGULATOR RUTR"/>
    <property type="match status" value="1"/>
</dbReference>
<feature type="domain" description="HTH tetR-type" evidence="5">
    <location>
        <begin position="20"/>
        <end position="80"/>
    </location>
</feature>
<dbReference type="GO" id="GO:0000976">
    <property type="term" value="F:transcription cis-regulatory region binding"/>
    <property type="evidence" value="ECO:0007669"/>
    <property type="project" value="TreeGrafter"/>
</dbReference>
<feature type="DNA-binding region" description="H-T-H motif" evidence="4">
    <location>
        <begin position="43"/>
        <end position="62"/>
    </location>
</feature>
<dbReference type="InterPro" id="IPR001647">
    <property type="entry name" value="HTH_TetR"/>
</dbReference>
<dbReference type="InterPro" id="IPR050109">
    <property type="entry name" value="HTH-type_TetR-like_transc_reg"/>
</dbReference>
<dbReference type="PROSITE" id="PS01081">
    <property type="entry name" value="HTH_TETR_1"/>
    <property type="match status" value="1"/>
</dbReference>
<dbReference type="OrthoDB" id="4456617at2"/>
<name>A0A318HD21_9MYCO</name>
<dbReference type="InterPro" id="IPR023772">
    <property type="entry name" value="DNA-bd_HTH_TetR-type_CS"/>
</dbReference>
<dbReference type="Proteomes" id="UP000247781">
    <property type="component" value="Unassembled WGS sequence"/>
</dbReference>
<feature type="DNA-binding region" description="H-T-H motif" evidence="4">
    <location>
        <begin position="239"/>
        <end position="258"/>
    </location>
</feature>
<dbReference type="SUPFAM" id="SSF46689">
    <property type="entry name" value="Homeodomain-like"/>
    <property type="match status" value="2"/>
</dbReference>
<dbReference type="GO" id="GO:0003700">
    <property type="term" value="F:DNA-binding transcription factor activity"/>
    <property type="evidence" value="ECO:0007669"/>
    <property type="project" value="TreeGrafter"/>
</dbReference>
<evidence type="ECO:0000313" key="6">
    <source>
        <dbReference type="EMBL" id="PXX06502.1"/>
    </source>
</evidence>
<dbReference type="Pfam" id="PF00440">
    <property type="entry name" value="TetR_N"/>
    <property type="match status" value="2"/>
</dbReference>
<evidence type="ECO:0000256" key="4">
    <source>
        <dbReference type="PROSITE-ProRule" id="PRU00335"/>
    </source>
</evidence>
<accession>A0A318HD21</accession>
<dbReference type="AlphaFoldDB" id="A0A318HD21"/>
<evidence type="ECO:0000256" key="1">
    <source>
        <dbReference type="ARBA" id="ARBA00023015"/>
    </source>
</evidence>
<dbReference type="Gene3D" id="1.10.357.10">
    <property type="entry name" value="Tetracycline Repressor, domain 2"/>
    <property type="match status" value="2"/>
</dbReference>
<dbReference type="Gene3D" id="1.10.10.60">
    <property type="entry name" value="Homeodomain-like"/>
    <property type="match status" value="2"/>
</dbReference>
<dbReference type="PANTHER" id="PTHR30055:SF234">
    <property type="entry name" value="HTH-TYPE TRANSCRIPTIONAL REGULATOR BETI"/>
    <property type="match status" value="1"/>
</dbReference>
<comment type="caution">
    <text evidence="6">The sequence shown here is derived from an EMBL/GenBank/DDBJ whole genome shotgun (WGS) entry which is preliminary data.</text>
</comment>
<reference evidence="7" key="1">
    <citation type="submission" date="2018-05" db="EMBL/GenBank/DDBJ databases">
        <authorList>
            <person name="Deangelis K."/>
            <person name="Huntemann M."/>
            <person name="Clum A."/>
            <person name="Pillay M."/>
            <person name="Palaniappan K."/>
            <person name="Varghese N."/>
            <person name="Mikhailova N."/>
            <person name="Stamatis D."/>
            <person name="Reddy T."/>
            <person name="Daum C."/>
            <person name="Shapiro N."/>
            <person name="Ivanova N."/>
            <person name="Kyrpides N."/>
            <person name="Woyke T."/>
        </authorList>
    </citation>
    <scope>NUCLEOTIDE SEQUENCE [LARGE SCALE GENOMIC DNA]</scope>
    <source>
        <strain evidence="7">GAS496</strain>
    </source>
</reference>
<dbReference type="EMBL" id="QJJU01000013">
    <property type="protein sequence ID" value="PXX06502.1"/>
    <property type="molecule type" value="Genomic_DNA"/>
</dbReference>
<keyword evidence="2 4" id="KW-0238">DNA-binding</keyword>
<dbReference type="PRINTS" id="PR00455">
    <property type="entry name" value="HTHTETR"/>
</dbReference>
<dbReference type="RefSeq" id="WP_110317727.1">
    <property type="nucleotide sequence ID" value="NZ_QJJU01000013.1"/>
</dbReference>
<evidence type="ECO:0000313" key="7">
    <source>
        <dbReference type="Proteomes" id="UP000247781"/>
    </source>
</evidence>